<organism evidence="1">
    <name type="scientific">Lepeophtheirus salmonis</name>
    <name type="common">Salmon louse</name>
    <name type="synonym">Caligus salmonis</name>
    <dbReference type="NCBI Taxonomy" id="72036"/>
    <lineage>
        <taxon>Eukaryota</taxon>
        <taxon>Metazoa</taxon>
        <taxon>Ecdysozoa</taxon>
        <taxon>Arthropoda</taxon>
        <taxon>Crustacea</taxon>
        <taxon>Multicrustacea</taxon>
        <taxon>Hexanauplia</taxon>
        <taxon>Copepoda</taxon>
        <taxon>Siphonostomatoida</taxon>
        <taxon>Caligidae</taxon>
        <taxon>Lepeophtheirus</taxon>
    </lineage>
</organism>
<name>A0A0K2UZ03_LEPSM</name>
<proteinExistence type="predicted"/>
<protein>
    <submittedName>
        <fullName evidence="1">Uncharacterized protein</fullName>
    </submittedName>
</protein>
<reference evidence="1" key="1">
    <citation type="submission" date="2014-05" db="EMBL/GenBank/DDBJ databases">
        <authorList>
            <person name="Chronopoulou M."/>
        </authorList>
    </citation>
    <scope>NUCLEOTIDE SEQUENCE</scope>
    <source>
        <tissue evidence="1">Whole organism</tissue>
    </source>
</reference>
<sequence length="57" mass="6869">QEECISYPFSAKKWKYVEFRRGYKINKNTYIIIKDLYTSTLLIALQFSDCFNAKKCF</sequence>
<dbReference type="AlphaFoldDB" id="A0A0K2UZ03"/>
<evidence type="ECO:0000313" key="1">
    <source>
        <dbReference type="EMBL" id="CDW43499.1"/>
    </source>
</evidence>
<feature type="non-terminal residue" evidence="1">
    <location>
        <position position="1"/>
    </location>
</feature>
<accession>A0A0K2UZ03</accession>
<dbReference type="EMBL" id="HACA01026138">
    <property type="protein sequence ID" value="CDW43499.1"/>
    <property type="molecule type" value="Transcribed_RNA"/>
</dbReference>